<dbReference type="InParanoid" id="K3X4N4"/>
<feature type="compositionally biased region" description="Basic residues" evidence="1">
    <location>
        <begin position="1"/>
        <end position="17"/>
    </location>
</feature>
<dbReference type="Proteomes" id="UP000019132">
    <property type="component" value="Unassembled WGS sequence"/>
</dbReference>
<dbReference type="EnsemblProtists" id="PYU1_T012183">
    <property type="protein sequence ID" value="PYU1_T012183"/>
    <property type="gene ID" value="PYU1_G012157"/>
</dbReference>
<feature type="compositionally biased region" description="Gly residues" evidence="1">
    <location>
        <begin position="20"/>
        <end position="36"/>
    </location>
</feature>
<feature type="region of interest" description="Disordered" evidence="1">
    <location>
        <begin position="361"/>
        <end position="384"/>
    </location>
</feature>
<feature type="compositionally biased region" description="Low complexity" evidence="1">
    <location>
        <begin position="458"/>
        <end position="473"/>
    </location>
</feature>
<keyword evidence="3" id="KW-1185">Reference proteome</keyword>
<dbReference type="OMA" id="NTWHESE"/>
<evidence type="ECO:0000313" key="3">
    <source>
        <dbReference type="Proteomes" id="UP000019132"/>
    </source>
</evidence>
<reference evidence="3" key="1">
    <citation type="journal article" date="2010" name="Genome Biol.">
        <title>Genome sequence of the necrotrophic plant pathogen Pythium ultimum reveals original pathogenicity mechanisms and effector repertoire.</title>
        <authorList>
            <person name="Levesque C.A."/>
            <person name="Brouwer H."/>
            <person name="Cano L."/>
            <person name="Hamilton J.P."/>
            <person name="Holt C."/>
            <person name="Huitema E."/>
            <person name="Raffaele S."/>
            <person name="Robideau G.P."/>
            <person name="Thines M."/>
            <person name="Win J."/>
            <person name="Zerillo M.M."/>
            <person name="Beakes G.W."/>
            <person name="Boore J.L."/>
            <person name="Busam D."/>
            <person name="Dumas B."/>
            <person name="Ferriera S."/>
            <person name="Fuerstenberg S.I."/>
            <person name="Gachon C.M."/>
            <person name="Gaulin E."/>
            <person name="Govers F."/>
            <person name="Grenville-Briggs L."/>
            <person name="Horner N."/>
            <person name="Hostetler J."/>
            <person name="Jiang R.H."/>
            <person name="Johnson J."/>
            <person name="Krajaejun T."/>
            <person name="Lin H."/>
            <person name="Meijer H.J."/>
            <person name="Moore B."/>
            <person name="Morris P."/>
            <person name="Phuntmart V."/>
            <person name="Puiu D."/>
            <person name="Shetty J."/>
            <person name="Stajich J.E."/>
            <person name="Tripathy S."/>
            <person name="Wawra S."/>
            <person name="van West P."/>
            <person name="Whitty B.R."/>
            <person name="Coutinho P.M."/>
            <person name="Henrissat B."/>
            <person name="Martin F."/>
            <person name="Thomas P.D."/>
            <person name="Tyler B.M."/>
            <person name="De Vries R.P."/>
            <person name="Kamoun S."/>
            <person name="Yandell M."/>
            <person name="Tisserat N."/>
            <person name="Buell C.R."/>
        </authorList>
    </citation>
    <scope>NUCLEOTIDE SEQUENCE</scope>
    <source>
        <strain evidence="3">DAOM:BR144</strain>
    </source>
</reference>
<dbReference type="HOGENOM" id="CLU_549189_0_0_1"/>
<dbReference type="EMBL" id="GL376601">
    <property type="status" value="NOT_ANNOTATED_CDS"/>
    <property type="molecule type" value="Genomic_DNA"/>
</dbReference>
<name>K3X4N4_GLOUD</name>
<reference evidence="3" key="2">
    <citation type="submission" date="2010-04" db="EMBL/GenBank/DDBJ databases">
        <authorList>
            <person name="Buell R."/>
            <person name="Hamilton J."/>
            <person name="Hostetler J."/>
        </authorList>
    </citation>
    <scope>NUCLEOTIDE SEQUENCE [LARGE SCALE GENOMIC DNA]</scope>
    <source>
        <strain evidence="3">DAOM:BR144</strain>
    </source>
</reference>
<feature type="region of interest" description="Disordered" evidence="1">
    <location>
        <begin position="237"/>
        <end position="275"/>
    </location>
</feature>
<evidence type="ECO:0000313" key="2">
    <source>
        <dbReference type="EnsemblProtists" id="PYU1_T012183"/>
    </source>
</evidence>
<organism evidence="2 3">
    <name type="scientific">Globisporangium ultimum (strain ATCC 200006 / CBS 805.95 / DAOM BR144)</name>
    <name type="common">Pythium ultimum</name>
    <dbReference type="NCBI Taxonomy" id="431595"/>
    <lineage>
        <taxon>Eukaryota</taxon>
        <taxon>Sar</taxon>
        <taxon>Stramenopiles</taxon>
        <taxon>Oomycota</taxon>
        <taxon>Peronosporomycetes</taxon>
        <taxon>Pythiales</taxon>
        <taxon>Pythiaceae</taxon>
        <taxon>Globisporangium</taxon>
    </lineage>
</organism>
<dbReference type="eggNOG" id="ENOG502RD4U">
    <property type="taxonomic scope" value="Eukaryota"/>
</dbReference>
<reference evidence="2" key="3">
    <citation type="submission" date="2015-02" db="UniProtKB">
        <authorList>
            <consortium name="EnsemblProtists"/>
        </authorList>
    </citation>
    <scope>IDENTIFICATION</scope>
    <source>
        <strain evidence="2">DAOM BR144</strain>
    </source>
</reference>
<proteinExistence type="predicted"/>
<feature type="region of interest" description="Disordered" evidence="1">
    <location>
        <begin position="432"/>
        <end position="530"/>
    </location>
</feature>
<feature type="compositionally biased region" description="Acidic residues" evidence="1">
    <location>
        <begin position="363"/>
        <end position="379"/>
    </location>
</feature>
<feature type="region of interest" description="Disordered" evidence="1">
    <location>
        <begin position="1"/>
        <end position="39"/>
    </location>
</feature>
<feature type="compositionally biased region" description="Acidic residues" evidence="1">
    <location>
        <begin position="503"/>
        <end position="530"/>
    </location>
</feature>
<accession>K3X4N4</accession>
<protein>
    <submittedName>
        <fullName evidence="2">Uncharacterized protein</fullName>
    </submittedName>
</protein>
<sequence>MTRRGNKGTVTHVHRVPMGHGSGGRGSSSGGGGGGFPESAKEKEVLMRKHRFLRRATGFMLARKYRYIQSMMHGSSTTSTTTTTTTTISASISTTTSFTQASSSMWMNVRNTWHESEYGRDLLNARLSRGDKGSSAGATNAVSVVSAGSDRHDASLKMSKGYTREELINFWKELSVVAKRRLLRIRREIYLTALDEFLVRQNLCCECHDNVIAEWEDHERRRSGSRSLQDVFSVFPPFLDDEEDDDDDDEEDDDEEEDDEEDEEEEDLHGDSDSDDEVVLAEEELVFKYELERDELRRGVKKSMLSDEYLAALEVGKRQEDELLRLIQKEERYIIIREDHTDFIMDLIRCGEQFSYVSPFQGEYDDDSDEVDDDDDDSECPGANTSHLAQEYLLEVLAIKFREQLEDAYQEALQHSLAIQAELLREEIADLQASQKPSASSKKKKNKDKKKKKKKEAAAAAAAAAKTTKAAPKVGNKPPQKASSSESKKLVLESNAVARKADDDENDDDDDGEEEEEERSPEEDELDREVEEFRLLLEKISTESNLCNRMKLVLPPGTFANMASVGSC</sequence>
<evidence type="ECO:0000256" key="1">
    <source>
        <dbReference type="SAM" id="MobiDB-lite"/>
    </source>
</evidence>
<dbReference type="VEuPathDB" id="FungiDB:PYU1_G012157"/>
<feature type="compositionally biased region" description="Basic residues" evidence="1">
    <location>
        <begin position="441"/>
        <end position="455"/>
    </location>
</feature>
<feature type="compositionally biased region" description="Acidic residues" evidence="1">
    <location>
        <begin position="239"/>
        <end position="275"/>
    </location>
</feature>
<dbReference type="AlphaFoldDB" id="K3X4N4"/>